<feature type="transmembrane region" description="Helical" evidence="11">
    <location>
        <begin position="107"/>
        <end position="130"/>
    </location>
</feature>
<keyword evidence="8 11" id="KW-0472">Membrane</keyword>
<evidence type="ECO:0000256" key="7">
    <source>
        <dbReference type="ARBA" id="ARBA00022989"/>
    </source>
</evidence>
<proteinExistence type="inferred from homology"/>
<evidence type="ECO:0000256" key="5">
    <source>
        <dbReference type="ARBA" id="ARBA00022519"/>
    </source>
</evidence>
<dbReference type="SUPFAM" id="SSF54523">
    <property type="entry name" value="Pili subunits"/>
    <property type="match status" value="1"/>
</dbReference>
<reference evidence="13 14" key="1">
    <citation type="submission" date="2018-07" db="EMBL/GenBank/DDBJ databases">
        <title>Crenobacter cavernae sp. nov., isolated from a karst cave.</title>
        <authorList>
            <person name="Zhu H."/>
        </authorList>
    </citation>
    <scope>NUCLEOTIDE SEQUENCE [LARGE SCALE GENOMIC DNA]</scope>
    <source>
        <strain evidence="13 14">K1W11S-77</strain>
    </source>
</reference>
<dbReference type="InterPro" id="IPR022346">
    <property type="entry name" value="T2SS_GspH"/>
</dbReference>
<organism evidence="13 14">
    <name type="scientific">Crenobacter cavernae</name>
    <dbReference type="NCBI Taxonomy" id="2290923"/>
    <lineage>
        <taxon>Bacteria</taxon>
        <taxon>Pseudomonadati</taxon>
        <taxon>Pseudomonadota</taxon>
        <taxon>Betaproteobacteria</taxon>
        <taxon>Neisseriales</taxon>
        <taxon>Neisseriaceae</taxon>
        <taxon>Crenobacter</taxon>
    </lineage>
</organism>
<name>A0A345Y5J4_9NEIS</name>
<dbReference type="GO" id="GO:0005886">
    <property type="term" value="C:plasma membrane"/>
    <property type="evidence" value="ECO:0007669"/>
    <property type="project" value="UniProtKB-SubCell"/>
</dbReference>
<evidence type="ECO:0000256" key="4">
    <source>
        <dbReference type="ARBA" id="ARBA00022481"/>
    </source>
</evidence>
<evidence type="ECO:0000256" key="2">
    <source>
        <dbReference type="ARBA" id="ARBA00021549"/>
    </source>
</evidence>
<evidence type="ECO:0000256" key="9">
    <source>
        <dbReference type="ARBA" id="ARBA00025772"/>
    </source>
</evidence>
<sequence>MRPLRRALQLPARPAQLLALPCTLLLDPPRPTRCPPRARPTWGSRRFVASSWSKPFLLGLTGLLLYADPCCYVNLRIENCSRITYRKIYKHLTVSIDMSKCNRVSGFTLIELVVVMAVAAISLAVAVPAFSSLSLNARLSDITSDLVATLNYARSEAIRRNQTVYVCALNAKSNLDVQGCLSSKIAGSNNYSWGEGILAYADLQAKNTPAAYSSGEKVRHALFKQDVSVQLPAKQLAFSAEGRLQDGSSYRFVFRDNASQECRTIRLSGSGRARLCDKGETGCDIC</sequence>
<dbReference type="AlphaFoldDB" id="A0A345Y5J4"/>
<feature type="domain" description="General secretion pathway GspH" evidence="12">
    <location>
        <begin position="144"/>
        <end position="271"/>
    </location>
</feature>
<evidence type="ECO:0000256" key="11">
    <source>
        <dbReference type="SAM" id="Phobius"/>
    </source>
</evidence>
<keyword evidence="3" id="KW-1003">Cell membrane</keyword>
<dbReference type="GO" id="GO:0015628">
    <property type="term" value="P:protein secretion by the type II secretion system"/>
    <property type="evidence" value="ECO:0007669"/>
    <property type="project" value="InterPro"/>
</dbReference>
<keyword evidence="7 11" id="KW-1133">Transmembrane helix</keyword>
<evidence type="ECO:0000256" key="3">
    <source>
        <dbReference type="ARBA" id="ARBA00022475"/>
    </source>
</evidence>
<dbReference type="Pfam" id="PF07963">
    <property type="entry name" value="N_methyl"/>
    <property type="match status" value="1"/>
</dbReference>
<dbReference type="Proteomes" id="UP000254537">
    <property type="component" value="Chromosome"/>
</dbReference>
<dbReference type="InterPro" id="IPR045584">
    <property type="entry name" value="Pilin-like"/>
</dbReference>
<dbReference type="KEGG" id="ccah:DWG20_07015"/>
<keyword evidence="6 11" id="KW-0812">Transmembrane</keyword>
<gene>
    <name evidence="13" type="ORF">DWG20_07015</name>
</gene>
<evidence type="ECO:0000313" key="13">
    <source>
        <dbReference type="EMBL" id="AXK39196.1"/>
    </source>
</evidence>
<dbReference type="PROSITE" id="PS00409">
    <property type="entry name" value="PROKAR_NTER_METHYL"/>
    <property type="match status" value="1"/>
</dbReference>
<accession>A0A345Y5J4</accession>
<comment type="similarity">
    <text evidence="9">Belongs to the GSP H family.</text>
</comment>
<dbReference type="NCBIfam" id="TIGR02532">
    <property type="entry name" value="IV_pilin_GFxxxE"/>
    <property type="match status" value="1"/>
</dbReference>
<dbReference type="InterPro" id="IPR012902">
    <property type="entry name" value="N_methyl_site"/>
</dbReference>
<dbReference type="Gene3D" id="3.55.40.10">
    <property type="entry name" value="minor pseudopilin epsh domain"/>
    <property type="match status" value="1"/>
</dbReference>
<dbReference type="Pfam" id="PF12019">
    <property type="entry name" value="GspH"/>
    <property type="match status" value="1"/>
</dbReference>
<evidence type="ECO:0000256" key="10">
    <source>
        <dbReference type="ARBA" id="ARBA00030775"/>
    </source>
</evidence>
<dbReference type="EMBL" id="CP031337">
    <property type="protein sequence ID" value="AXK39196.1"/>
    <property type="molecule type" value="Genomic_DNA"/>
</dbReference>
<keyword evidence="4" id="KW-0488">Methylation</keyword>
<evidence type="ECO:0000256" key="6">
    <source>
        <dbReference type="ARBA" id="ARBA00022692"/>
    </source>
</evidence>
<evidence type="ECO:0000313" key="14">
    <source>
        <dbReference type="Proteomes" id="UP000254537"/>
    </source>
</evidence>
<evidence type="ECO:0000259" key="12">
    <source>
        <dbReference type="Pfam" id="PF12019"/>
    </source>
</evidence>
<dbReference type="GO" id="GO:0015627">
    <property type="term" value="C:type II protein secretion system complex"/>
    <property type="evidence" value="ECO:0007669"/>
    <property type="project" value="InterPro"/>
</dbReference>
<comment type="subcellular location">
    <subcellularLocation>
        <location evidence="1">Cell inner membrane</location>
        <topology evidence="1">Single-pass membrane protein</topology>
    </subcellularLocation>
</comment>
<evidence type="ECO:0000256" key="1">
    <source>
        <dbReference type="ARBA" id="ARBA00004377"/>
    </source>
</evidence>
<evidence type="ECO:0000256" key="8">
    <source>
        <dbReference type="ARBA" id="ARBA00023136"/>
    </source>
</evidence>
<keyword evidence="5" id="KW-0997">Cell inner membrane</keyword>
<protein>
    <recommendedName>
        <fullName evidence="2">Type II secretion system protein H</fullName>
    </recommendedName>
    <alternativeName>
        <fullName evidence="10">General secretion pathway protein H</fullName>
    </alternativeName>
</protein>